<comment type="caution">
    <text evidence="2">The sequence shown here is derived from an EMBL/GenBank/DDBJ whole genome shotgun (WGS) entry which is preliminary data.</text>
</comment>
<accession>A0A8H7DC35</accession>
<feature type="signal peptide" evidence="1">
    <location>
        <begin position="1"/>
        <end position="24"/>
    </location>
</feature>
<organism evidence="2 3">
    <name type="scientific">Mycena sanguinolenta</name>
    <dbReference type="NCBI Taxonomy" id="230812"/>
    <lineage>
        <taxon>Eukaryota</taxon>
        <taxon>Fungi</taxon>
        <taxon>Dikarya</taxon>
        <taxon>Basidiomycota</taxon>
        <taxon>Agaricomycotina</taxon>
        <taxon>Agaricomycetes</taxon>
        <taxon>Agaricomycetidae</taxon>
        <taxon>Agaricales</taxon>
        <taxon>Marasmiineae</taxon>
        <taxon>Mycenaceae</taxon>
        <taxon>Mycena</taxon>
    </lineage>
</organism>
<keyword evidence="1" id="KW-0732">Signal</keyword>
<dbReference type="Proteomes" id="UP000623467">
    <property type="component" value="Unassembled WGS sequence"/>
</dbReference>
<dbReference type="OrthoDB" id="5401396at2759"/>
<keyword evidence="3" id="KW-1185">Reference proteome</keyword>
<dbReference type="EMBL" id="JACAZH010000006">
    <property type="protein sequence ID" value="KAF7366628.1"/>
    <property type="molecule type" value="Genomic_DNA"/>
</dbReference>
<dbReference type="AlphaFoldDB" id="A0A8H7DC35"/>
<name>A0A8H7DC35_9AGAR</name>
<protein>
    <submittedName>
        <fullName evidence="2">Uncharacterized protein</fullName>
    </submittedName>
</protein>
<gene>
    <name evidence="2" type="ORF">MSAN_00920700</name>
</gene>
<reference evidence="2" key="1">
    <citation type="submission" date="2020-05" db="EMBL/GenBank/DDBJ databases">
        <title>Mycena genomes resolve the evolution of fungal bioluminescence.</title>
        <authorList>
            <person name="Tsai I.J."/>
        </authorList>
    </citation>
    <scope>NUCLEOTIDE SEQUENCE</scope>
    <source>
        <strain evidence="2">160909Yilan</strain>
    </source>
</reference>
<sequence>MFLSTKYFALLAAGLAINFQAAEASLGAYFCNDINFTNNRAHWTKLVENKCYTLDASHQNSFSSFGPDSGTVCILSPGHSCNFVGVAIEYPGSGDLREIFYTNGPTANDNVNSFECFSA</sequence>
<feature type="chain" id="PRO_5034761180" evidence="1">
    <location>
        <begin position="25"/>
        <end position="119"/>
    </location>
</feature>
<evidence type="ECO:0000256" key="1">
    <source>
        <dbReference type="SAM" id="SignalP"/>
    </source>
</evidence>
<evidence type="ECO:0000313" key="2">
    <source>
        <dbReference type="EMBL" id="KAF7366628.1"/>
    </source>
</evidence>
<proteinExistence type="predicted"/>
<evidence type="ECO:0000313" key="3">
    <source>
        <dbReference type="Proteomes" id="UP000623467"/>
    </source>
</evidence>